<keyword evidence="11" id="KW-0675">Receptor</keyword>
<evidence type="ECO:0000256" key="8">
    <source>
        <dbReference type="PROSITE-ProRule" id="PRU01360"/>
    </source>
</evidence>
<name>A0A7Y9PJJ4_9BACT</name>
<dbReference type="InterPro" id="IPR037066">
    <property type="entry name" value="Plug_dom_sf"/>
</dbReference>
<dbReference type="PROSITE" id="PS52016">
    <property type="entry name" value="TONB_DEPENDENT_REC_3"/>
    <property type="match status" value="1"/>
</dbReference>
<comment type="similarity">
    <text evidence="8">Belongs to the TonB-dependent receptor family.</text>
</comment>
<dbReference type="InterPro" id="IPR036942">
    <property type="entry name" value="Beta-barrel_TonB_sf"/>
</dbReference>
<dbReference type="InterPro" id="IPR039426">
    <property type="entry name" value="TonB-dep_rcpt-like"/>
</dbReference>
<feature type="transmembrane region" description="Helical" evidence="9">
    <location>
        <begin position="21"/>
        <end position="42"/>
    </location>
</feature>
<keyword evidence="12" id="KW-1185">Reference proteome</keyword>
<keyword evidence="9" id="KW-1133">Transmembrane helix</keyword>
<organism evidence="11 12">
    <name type="scientific">Granulicella arctica</name>
    <dbReference type="NCBI Taxonomy" id="940613"/>
    <lineage>
        <taxon>Bacteria</taxon>
        <taxon>Pseudomonadati</taxon>
        <taxon>Acidobacteriota</taxon>
        <taxon>Terriglobia</taxon>
        <taxon>Terriglobales</taxon>
        <taxon>Acidobacteriaceae</taxon>
        <taxon>Granulicella</taxon>
    </lineage>
</organism>
<dbReference type="GO" id="GO:0015344">
    <property type="term" value="F:siderophore uptake transmembrane transporter activity"/>
    <property type="evidence" value="ECO:0007669"/>
    <property type="project" value="TreeGrafter"/>
</dbReference>
<dbReference type="Gene3D" id="2.40.170.20">
    <property type="entry name" value="TonB-dependent receptor, beta-barrel domain"/>
    <property type="match status" value="1"/>
</dbReference>
<evidence type="ECO:0000313" key="12">
    <source>
        <dbReference type="Proteomes" id="UP000589520"/>
    </source>
</evidence>
<dbReference type="Gene3D" id="2.170.130.10">
    <property type="entry name" value="TonB-dependent receptor, plug domain"/>
    <property type="match status" value="1"/>
</dbReference>
<dbReference type="AlphaFoldDB" id="A0A7Y9PJJ4"/>
<accession>A0A7Y9PJJ4</accession>
<evidence type="ECO:0000259" key="10">
    <source>
        <dbReference type="Pfam" id="PF07715"/>
    </source>
</evidence>
<protein>
    <submittedName>
        <fullName evidence="11">Iron complex outermembrane receptor protein/vitamin B12 transporter</fullName>
    </submittedName>
</protein>
<dbReference type="SUPFAM" id="SSF49464">
    <property type="entry name" value="Carboxypeptidase regulatory domain-like"/>
    <property type="match status" value="1"/>
</dbReference>
<keyword evidence="2 8" id="KW-0813">Transport</keyword>
<sequence length="833" mass="90351">MSSFLRRSAAPVLSRLVLHMALRIIAPLSVVSMVTLSAHAVIVRGTVTDPLGAVVPLAKVQLIQGRKSVAFAISGRDGSFEILSDASGRFILLTTANTFSVNIGQDFHGGRTEDISRNVTLDPAAIAEQVTVTATGTPTPLQQISSAVTLIPTGNLETRVGLTDELRYAPGVGVVQTGQVGGVTSLFIRGGNSDANKVLIDGIPAEDVGGSFDYGPVSRTGLGSTFNQGTAIELYRGPDSVLYGSDAAAGVVNLATTRGSSLRPVFNYSGDAGNFHTYRDEVNLSGAFRRLDYFTAFSRFDTSNSIPLDRFHAATSVANIGYDLFANTQLRFTLRNTDSGTGLPNAHDFYGVSQDGKQADQDLYSGITLENRVAGNWHNLVRYGIARKREQADYYGDSGALLDGPYGPAYYGNLVTFTGANGYSATGQAQFFSTNRDQASNRDELYYQTDYLFPHRIFALFGFRYENERGVFNEPAFGESEQIQRTNFQYTLQFQGDIKNRFFYSAGGAVEKNHLYGIAGTPRLGVAYYAVRPSERKFHGTKIYANVATGVQEPSLATEFSSLFTELQQAGDTTDIAAFHITPLGPERSRTFDIGVDQNILGHKLIFKAGFFHNQFSHQLEYVASGDLQTYFGITPTNDEFFYGAELNSLAFRADGLESDLQYQPFSHLFLRGGYTYLDTVVSQSFASDATAAREGIATTNPNIPGIAIGGSSPLVGARPFRRPPHSGFFAVQYTGSSFSAAFKGALASRSDDSTFLGGLDTTENGNTLLLPNRDLDYGFAKLDANFTYRATSHVSVFTQFDNLLNQQHIGPIGYPSLPFTFRSGLKIRLGGE</sequence>
<evidence type="ECO:0000256" key="1">
    <source>
        <dbReference type="ARBA" id="ARBA00004571"/>
    </source>
</evidence>
<evidence type="ECO:0000313" key="11">
    <source>
        <dbReference type="EMBL" id="NYF80910.1"/>
    </source>
</evidence>
<keyword evidence="5" id="KW-0732">Signal</keyword>
<evidence type="ECO:0000256" key="5">
    <source>
        <dbReference type="ARBA" id="ARBA00022729"/>
    </source>
</evidence>
<evidence type="ECO:0000256" key="6">
    <source>
        <dbReference type="ARBA" id="ARBA00023136"/>
    </source>
</evidence>
<evidence type="ECO:0000256" key="4">
    <source>
        <dbReference type="ARBA" id="ARBA00022692"/>
    </source>
</evidence>
<dbReference type="GO" id="GO:0009279">
    <property type="term" value="C:cell outer membrane"/>
    <property type="evidence" value="ECO:0007669"/>
    <property type="project" value="UniProtKB-SubCell"/>
</dbReference>
<dbReference type="Proteomes" id="UP000589520">
    <property type="component" value="Unassembled WGS sequence"/>
</dbReference>
<comment type="subcellular location">
    <subcellularLocation>
        <location evidence="1 8">Cell outer membrane</location>
        <topology evidence="1 8">Multi-pass membrane protein</topology>
    </subcellularLocation>
</comment>
<dbReference type="PANTHER" id="PTHR30069">
    <property type="entry name" value="TONB-DEPENDENT OUTER MEMBRANE RECEPTOR"/>
    <property type="match status" value="1"/>
</dbReference>
<reference evidence="11 12" key="1">
    <citation type="submission" date="2020-07" db="EMBL/GenBank/DDBJ databases">
        <title>Genomic Encyclopedia of Type Strains, Phase IV (KMG-V): Genome sequencing to study the core and pangenomes of soil and plant-associated prokaryotes.</title>
        <authorList>
            <person name="Whitman W."/>
        </authorList>
    </citation>
    <scope>NUCLEOTIDE SEQUENCE [LARGE SCALE GENOMIC DNA]</scope>
    <source>
        <strain evidence="11 12">X4EP2</strain>
    </source>
</reference>
<proteinExistence type="inferred from homology"/>
<dbReference type="Pfam" id="PF07715">
    <property type="entry name" value="Plug"/>
    <property type="match status" value="1"/>
</dbReference>
<keyword evidence="4 8" id="KW-0812">Transmembrane</keyword>
<gene>
    <name evidence="11" type="ORF">HDF17_003230</name>
</gene>
<keyword evidence="6 8" id="KW-0472">Membrane</keyword>
<evidence type="ECO:0000256" key="7">
    <source>
        <dbReference type="ARBA" id="ARBA00023237"/>
    </source>
</evidence>
<dbReference type="SUPFAM" id="SSF56935">
    <property type="entry name" value="Porins"/>
    <property type="match status" value="1"/>
</dbReference>
<keyword evidence="7 8" id="KW-0998">Cell outer membrane</keyword>
<dbReference type="EMBL" id="JACCCW010000002">
    <property type="protein sequence ID" value="NYF80910.1"/>
    <property type="molecule type" value="Genomic_DNA"/>
</dbReference>
<keyword evidence="3 8" id="KW-1134">Transmembrane beta strand</keyword>
<evidence type="ECO:0000256" key="9">
    <source>
        <dbReference type="SAM" id="Phobius"/>
    </source>
</evidence>
<evidence type="ECO:0000256" key="3">
    <source>
        <dbReference type="ARBA" id="ARBA00022452"/>
    </source>
</evidence>
<evidence type="ECO:0000256" key="2">
    <source>
        <dbReference type="ARBA" id="ARBA00022448"/>
    </source>
</evidence>
<feature type="domain" description="TonB-dependent receptor plug" evidence="10">
    <location>
        <begin position="141"/>
        <end position="251"/>
    </location>
</feature>
<dbReference type="PANTHER" id="PTHR30069:SF29">
    <property type="entry name" value="HEMOGLOBIN AND HEMOGLOBIN-HAPTOGLOBIN-BINDING PROTEIN 1-RELATED"/>
    <property type="match status" value="1"/>
</dbReference>
<dbReference type="GO" id="GO:0044718">
    <property type="term" value="P:siderophore transmembrane transport"/>
    <property type="evidence" value="ECO:0007669"/>
    <property type="project" value="TreeGrafter"/>
</dbReference>
<dbReference type="RefSeq" id="WP_246302005.1">
    <property type="nucleotide sequence ID" value="NZ_JACCCW010000002.1"/>
</dbReference>
<comment type="caution">
    <text evidence="11">The sequence shown here is derived from an EMBL/GenBank/DDBJ whole genome shotgun (WGS) entry which is preliminary data.</text>
</comment>
<dbReference type="InterPro" id="IPR008969">
    <property type="entry name" value="CarboxyPept-like_regulatory"/>
</dbReference>
<dbReference type="InterPro" id="IPR012910">
    <property type="entry name" value="Plug_dom"/>
</dbReference>